<feature type="compositionally biased region" description="Basic and acidic residues" evidence="1">
    <location>
        <begin position="150"/>
        <end position="166"/>
    </location>
</feature>
<proteinExistence type="predicted"/>
<feature type="region of interest" description="Disordered" evidence="1">
    <location>
        <begin position="141"/>
        <end position="190"/>
    </location>
</feature>
<name>A0ABQ4YJB7_9ASTR</name>
<organism evidence="3 4">
    <name type="scientific">Tanacetum coccineum</name>
    <dbReference type="NCBI Taxonomy" id="301880"/>
    <lineage>
        <taxon>Eukaryota</taxon>
        <taxon>Viridiplantae</taxon>
        <taxon>Streptophyta</taxon>
        <taxon>Embryophyta</taxon>
        <taxon>Tracheophyta</taxon>
        <taxon>Spermatophyta</taxon>
        <taxon>Magnoliopsida</taxon>
        <taxon>eudicotyledons</taxon>
        <taxon>Gunneridae</taxon>
        <taxon>Pentapetalae</taxon>
        <taxon>asterids</taxon>
        <taxon>campanulids</taxon>
        <taxon>Asterales</taxon>
        <taxon>Asteraceae</taxon>
        <taxon>Asteroideae</taxon>
        <taxon>Anthemideae</taxon>
        <taxon>Anthemidinae</taxon>
        <taxon>Tanacetum</taxon>
    </lineage>
</organism>
<feature type="non-terminal residue" evidence="3">
    <location>
        <position position="1"/>
    </location>
</feature>
<evidence type="ECO:0000313" key="4">
    <source>
        <dbReference type="Proteomes" id="UP001151760"/>
    </source>
</evidence>
<accession>A0ABQ4YJB7</accession>
<gene>
    <name evidence="3" type="ORF">Tco_0727774</name>
</gene>
<feature type="domain" description="Retrotransposon gag" evidence="2">
    <location>
        <begin position="15"/>
        <end position="104"/>
    </location>
</feature>
<evidence type="ECO:0000313" key="3">
    <source>
        <dbReference type="EMBL" id="GJS77893.1"/>
    </source>
</evidence>
<dbReference type="Pfam" id="PF03732">
    <property type="entry name" value="Retrotrans_gag"/>
    <property type="match status" value="1"/>
</dbReference>
<sequence length="190" mass="21972">KRASLRRTKALSESEGSAGGHWKSKSKRKKSSIEEDDLSQAWKAFLENYLQQKKCIKDSVEIHHIRQRDGESTEEFVRRYKLECRDVKGAPKYMKISGFMHGITNPKLIKSLHAKIPKSVDEMMRVTIAVLRGEVAASNHERKKSFPSWKQEEAGHKKTSRKEAFKTNKGLSESWTYSPSSQKHRKKSWL</sequence>
<dbReference type="EMBL" id="BQNB010010483">
    <property type="protein sequence ID" value="GJS77893.1"/>
    <property type="molecule type" value="Genomic_DNA"/>
</dbReference>
<feature type="compositionally biased region" description="Polar residues" evidence="1">
    <location>
        <begin position="169"/>
        <end position="181"/>
    </location>
</feature>
<feature type="region of interest" description="Disordered" evidence="1">
    <location>
        <begin position="1"/>
        <end position="33"/>
    </location>
</feature>
<dbReference type="GO" id="GO:0003964">
    <property type="term" value="F:RNA-directed DNA polymerase activity"/>
    <property type="evidence" value="ECO:0007669"/>
    <property type="project" value="UniProtKB-KW"/>
</dbReference>
<dbReference type="InterPro" id="IPR005162">
    <property type="entry name" value="Retrotrans_gag_dom"/>
</dbReference>
<dbReference type="Proteomes" id="UP001151760">
    <property type="component" value="Unassembled WGS sequence"/>
</dbReference>
<reference evidence="3" key="2">
    <citation type="submission" date="2022-01" db="EMBL/GenBank/DDBJ databases">
        <authorList>
            <person name="Yamashiro T."/>
            <person name="Shiraishi A."/>
            <person name="Satake H."/>
            <person name="Nakayama K."/>
        </authorList>
    </citation>
    <scope>NUCLEOTIDE SEQUENCE</scope>
</reference>
<keyword evidence="3" id="KW-0695">RNA-directed DNA polymerase</keyword>
<keyword evidence="3" id="KW-0548">Nucleotidyltransferase</keyword>
<protein>
    <submittedName>
        <fullName evidence="3">Reverse transcriptase domain-containing protein</fullName>
    </submittedName>
</protein>
<comment type="caution">
    <text evidence="3">The sequence shown here is derived from an EMBL/GenBank/DDBJ whole genome shotgun (WGS) entry which is preliminary data.</text>
</comment>
<reference evidence="3" key="1">
    <citation type="journal article" date="2022" name="Int. J. Mol. Sci.">
        <title>Draft Genome of Tanacetum Coccineum: Genomic Comparison of Closely Related Tanacetum-Family Plants.</title>
        <authorList>
            <person name="Yamashiro T."/>
            <person name="Shiraishi A."/>
            <person name="Nakayama K."/>
            <person name="Satake H."/>
        </authorList>
    </citation>
    <scope>NUCLEOTIDE SEQUENCE</scope>
</reference>
<evidence type="ECO:0000256" key="1">
    <source>
        <dbReference type="SAM" id="MobiDB-lite"/>
    </source>
</evidence>
<evidence type="ECO:0000259" key="2">
    <source>
        <dbReference type="Pfam" id="PF03732"/>
    </source>
</evidence>
<keyword evidence="3" id="KW-0808">Transferase</keyword>
<keyword evidence="4" id="KW-1185">Reference proteome</keyword>